<gene>
    <name evidence="2" type="ORF">ABH992_002612</name>
    <name evidence="3" type="ORF">GA0061099_1006104</name>
</gene>
<evidence type="ECO:0000313" key="3">
    <source>
        <dbReference type="EMBL" id="SCB39243.1"/>
    </source>
</evidence>
<keyword evidence="5" id="KW-1185">Reference proteome</keyword>
<reference evidence="3 4" key="1">
    <citation type="submission" date="2016-08" db="EMBL/GenBank/DDBJ databases">
        <authorList>
            <person name="Seilhamer J.J."/>
        </authorList>
    </citation>
    <scope>NUCLEOTIDE SEQUENCE [LARGE SCALE GENOMIC DNA]</scope>
    <source>
        <strain evidence="3 4">CCBAU 10071</strain>
    </source>
</reference>
<protein>
    <submittedName>
        <fullName evidence="3">Uncharacterized protein</fullName>
    </submittedName>
</protein>
<sequence>MESIRPDTTDPIPLRPAPNQFGTIMLRFVGLLAVAIAILAFVYSR</sequence>
<accession>A0A1C3WGS3</accession>
<keyword evidence="1" id="KW-0472">Membrane</keyword>
<evidence type="ECO:0000313" key="4">
    <source>
        <dbReference type="Proteomes" id="UP000183174"/>
    </source>
</evidence>
<evidence type="ECO:0000256" key="1">
    <source>
        <dbReference type="SAM" id="Phobius"/>
    </source>
</evidence>
<evidence type="ECO:0000313" key="5">
    <source>
        <dbReference type="Proteomes" id="UP001565474"/>
    </source>
</evidence>
<keyword evidence="1" id="KW-1133">Transmembrane helix</keyword>
<organism evidence="3 4">
    <name type="scientific">Bradyrhizobium yuanmingense</name>
    <dbReference type="NCBI Taxonomy" id="108015"/>
    <lineage>
        <taxon>Bacteria</taxon>
        <taxon>Pseudomonadati</taxon>
        <taxon>Pseudomonadota</taxon>
        <taxon>Alphaproteobacteria</taxon>
        <taxon>Hyphomicrobiales</taxon>
        <taxon>Nitrobacteraceae</taxon>
        <taxon>Bradyrhizobium</taxon>
    </lineage>
</organism>
<reference evidence="2 5" key="2">
    <citation type="submission" date="2024-07" db="EMBL/GenBank/DDBJ databases">
        <title>Genomic Encyclopedia of Type Strains, Phase V (KMG-V): Genome sequencing to study the core and pangenomes of soil and plant-associated prokaryotes.</title>
        <authorList>
            <person name="Whitman W."/>
        </authorList>
    </citation>
    <scope>NUCLEOTIDE SEQUENCE [LARGE SCALE GENOMIC DNA]</scope>
    <source>
        <strain evidence="2 5">USDA 222</strain>
    </source>
</reference>
<name>A0A1C3WGS3_9BRAD</name>
<dbReference type="GeneID" id="66480762"/>
<evidence type="ECO:0000313" key="2">
    <source>
        <dbReference type="EMBL" id="MEY9470213.1"/>
    </source>
</evidence>
<feature type="transmembrane region" description="Helical" evidence="1">
    <location>
        <begin position="24"/>
        <end position="43"/>
    </location>
</feature>
<dbReference type="EMBL" id="JBGBZN010000002">
    <property type="protein sequence ID" value="MEY9470213.1"/>
    <property type="molecule type" value="Genomic_DNA"/>
</dbReference>
<dbReference type="Proteomes" id="UP000183174">
    <property type="component" value="Unassembled WGS sequence"/>
</dbReference>
<dbReference type="AlphaFoldDB" id="A0A1C3WGS3"/>
<dbReference type="Proteomes" id="UP001565474">
    <property type="component" value="Unassembled WGS sequence"/>
</dbReference>
<proteinExistence type="predicted"/>
<keyword evidence="1" id="KW-0812">Transmembrane</keyword>
<dbReference type="RefSeq" id="WP_007614812.1">
    <property type="nucleotide sequence ID" value="NZ_CP028463.1"/>
</dbReference>
<dbReference type="EMBL" id="FMAE01000006">
    <property type="protein sequence ID" value="SCB39243.1"/>
    <property type="molecule type" value="Genomic_DNA"/>
</dbReference>